<evidence type="ECO:0000256" key="2">
    <source>
        <dbReference type="ARBA" id="ARBA00023125"/>
    </source>
</evidence>
<reference evidence="5 6" key="1">
    <citation type="submission" date="2016-11" db="EMBL/GenBank/DDBJ databases">
        <authorList>
            <person name="Jaros S."/>
            <person name="Januszkiewicz K."/>
            <person name="Wedrychowicz H."/>
        </authorList>
    </citation>
    <scope>NUCLEOTIDE SEQUENCE [LARGE SCALE GENOMIC DNA]</scope>
    <source>
        <strain evidence="5 6">BPI-34</strain>
    </source>
</reference>
<dbReference type="Proteomes" id="UP000184280">
    <property type="component" value="Unassembled WGS sequence"/>
</dbReference>
<dbReference type="InterPro" id="IPR004107">
    <property type="entry name" value="Integrase_SAM-like_N"/>
</dbReference>
<dbReference type="GO" id="GO:0003677">
    <property type="term" value="F:DNA binding"/>
    <property type="evidence" value="ECO:0007669"/>
    <property type="project" value="UniProtKB-KW"/>
</dbReference>
<gene>
    <name evidence="5" type="ORF">SAMN04488494_1215</name>
</gene>
<dbReference type="InterPro" id="IPR013762">
    <property type="entry name" value="Integrase-like_cat_sf"/>
</dbReference>
<dbReference type="PANTHER" id="PTHR30349:SF41">
    <property type="entry name" value="INTEGRASE_RECOMBINASE PROTEIN MJ0367-RELATED"/>
    <property type="match status" value="1"/>
</dbReference>
<comment type="similarity">
    <text evidence="1">Belongs to the 'phage' integrase family.</text>
</comment>
<organism evidence="5 6">
    <name type="scientific">Xylanibacter ruminicola</name>
    <name type="common">Prevotella ruminicola</name>
    <dbReference type="NCBI Taxonomy" id="839"/>
    <lineage>
        <taxon>Bacteria</taxon>
        <taxon>Pseudomonadati</taxon>
        <taxon>Bacteroidota</taxon>
        <taxon>Bacteroidia</taxon>
        <taxon>Bacteroidales</taxon>
        <taxon>Prevotellaceae</taxon>
        <taxon>Xylanibacter</taxon>
    </lineage>
</organism>
<evidence type="ECO:0000313" key="6">
    <source>
        <dbReference type="Proteomes" id="UP000184280"/>
    </source>
</evidence>
<evidence type="ECO:0000313" key="5">
    <source>
        <dbReference type="EMBL" id="SHM05570.1"/>
    </source>
</evidence>
<dbReference type="EMBL" id="FRCJ01000002">
    <property type="protein sequence ID" value="SHM05570.1"/>
    <property type="molecule type" value="Genomic_DNA"/>
</dbReference>
<dbReference type="GO" id="GO:0015074">
    <property type="term" value="P:DNA integration"/>
    <property type="evidence" value="ECO:0007669"/>
    <property type="project" value="InterPro"/>
</dbReference>
<dbReference type="PANTHER" id="PTHR30349">
    <property type="entry name" value="PHAGE INTEGRASE-RELATED"/>
    <property type="match status" value="1"/>
</dbReference>
<protein>
    <submittedName>
        <fullName evidence="5">Site-specific recombinase XerD</fullName>
    </submittedName>
</protein>
<evidence type="ECO:0000259" key="4">
    <source>
        <dbReference type="PROSITE" id="PS51898"/>
    </source>
</evidence>
<dbReference type="InterPro" id="IPR002104">
    <property type="entry name" value="Integrase_catalytic"/>
</dbReference>
<evidence type="ECO:0000256" key="1">
    <source>
        <dbReference type="ARBA" id="ARBA00008857"/>
    </source>
</evidence>
<keyword evidence="3" id="KW-0233">DNA recombination</keyword>
<sequence>MPNTYLDKAIAAVPKFGERISLFTKKLRLAQYADGSIYDYRLKISQAVLYLNKLPDDFTQADIDSYLSMLLDRNRYSISHFKHTVFGLKDYYKVMGLKEPKGLVLPKVRKAKRLPRVLSQDQVARLIHMCDLYDKALLSTIYDCALRVSEACSLKWDDISFERQQLFVYQGKGKKDRIVPISGQLLILLRIFKKRFPSDDFVFKTHGRGVAPQPIKPGYVRVILKNALTKACYDRSITIHALRHSAASHLLENGESLLNVQKRLGHVRLTTTMVYLHVADIEPMKYVRLIDTIFPPKR</sequence>
<dbReference type="GO" id="GO:0006310">
    <property type="term" value="P:DNA recombination"/>
    <property type="evidence" value="ECO:0007669"/>
    <property type="project" value="UniProtKB-KW"/>
</dbReference>
<dbReference type="InterPro" id="IPR011010">
    <property type="entry name" value="DNA_brk_join_enz"/>
</dbReference>
<dbReference type="Gene3D" id="1.10.443.10">
    <property type="entry name" value="Intergrase catalytic core"/>
    <property type="match status" value="2"/>
</dbReference>
<dbReference type="SUPFAM" id="SSF56349">
    <property type="entry name" value="DNA breaking-rejoining enzymes"/>
    <property type="match status" value="1"/>
</dbReference>
<name>A0A1M7FNP5_XYLRU</name>
<dbReference type="InterPro" id="IPR050090">
    <property type="entry name" value="Tyrosine_recombinase_XerCD"/>
</dbReference>
<dbReference type="PROSITE" id="PS51898">
    <property type="entry name" value="TYR_RECOMBINASE"/>
    <property type="match status" value="1"/>
</dbReference>
<dbReference type="AlphaFoldDB" id="A0A1M7FNP5"/>
<proteinExistence type="inferred from homology"/>
<evidence type="ECO:0000256" key="3">
    <source>
        <dbReference type="ARBA" id="ARBA00023172"/>
    </source>
</evidence>
<accession>A0A1M7FNP5</accession>
<dbReference type="OrthoDB" id="9801717at2"/>
<dbReference type="Pfam" id="PF13495">
    <property type="entry name" value="Phage_int_SAM_4"/>
    <property type="match status" value="1"/>
</dbReference>
<dbReference type="Pfam" id="PF00589">
    <property type="entry name" value="Phage_integrase"/>
    <property type="match status" value="1"/>
</dbReference>
<keyword evidence="2" id="KW-0238">DNA-binding</keyword>
<feature type="domain" description="Tyr recombinase" evidence="4">
    <location>
        <begin position="113"/>
        <end position="288"/>
    </location>
</feature>